<protein>
    <submittedName>
        <fullName evidence="3">Uncharacterized protein</fullName>
    </submittedName>
</protein>
<evidence type="ECO:0000313" key="3">
    <source>
        <dbReference type="EMBL" id="UTI62455.1"/>
    </source>
</evidence>
<evidence type="ECO:0000313" key="4">
    <source>
        <dbReference type="Proteomes" id="UP001056035"/>
    </source>
</evidence>
<feature type="region of interest" description="Disordered" evidence="1">
    <location>
        <begin position="325"/>
        <end position="366"/>
    </location>
</feature>
<keyword evidence="2" id="KW-0812">Transmembrane</keyword>
<dbReference type="Proteomes" id="UP001056035">
    <property type="component" value="Chromosome"/>
</dbReference>
<gene>
    <name evidence="3" type="ORF">NBH00_13900</name>
</gene>
<feature type="compositionally biased region" description="Low complexity" evidence="1">
    <location>
        <begin position="153"/>
        <end position="169"/>
    </location>
</feature>
<evidence type="ECO:0000256" key="2">
    <source>
        <dbReference type="SAM" id="Phobius"/>
    </source>
</evidence>
<feature type="compositionally biased region" description="Basic and acidic residues" evidence="1">
    <location>
        <begin position="190"/>
        <end position="206"/>
    </location>
</feature>
<sequence>MPSALRNTPDPAPEAGAAFAVDRLAARQGTLIVEGRWSGVRGMRFLRPTLVVEGRQVLATLEHKPWAPAEGTRWTAAFPWTDGEDALATATMEVAPSVVVPLGPDAIAAAAGAPARAKRSRTSSVAPVRTVAPAAAVAPAAPERQAKAEGRPAVEAPAVAAGDAGLPGARLPEYDPAETPDPAVQTARRALRDAERERDEQARAARSAIAERDRALARVDEAVRDREAAVRTRDRISTQLEEVEAARARAEREREEGIAAARRERDERVAAAERERDERIARLERDRDERIAALEHERDEAVRARAAAQGQRDDALLARDAFRPVPGGDAVGDEAAPTRPAPVRPRQPTAVTPAVRDEDDDSPIGIRSVPAARAAGLRRREDKRSLGVFDVWALRVLATATATCFLILLFSLVRLFL</sequence>
<organism evidence="3 4">
    <name type="scientific">Paraconexibacter antarcticus</name>
    <dbReference type="NCBI Taxonomy" id="2949664"/>
    <lineage>
        <taxon>Bacteria</taxon>
        <taxon>Bacillati</taxon>
        <taxon>Actinomycetota</taxon>
        <taxon>Thermoleophilia</taxon>
        <taxon>Solirubrobacterales</taxon>
        <taxon>Paraconexibacteraceae</taxon>
        <taxon>Paraconexibacter</taxon>
    </lineage>
</organism>
<feature type="compositionally biased region" description="Basic and acidic residues" evidence="1">
    <location>
        <begin position="244"/>
        <end position="272"/>
    </location>
</feature>
<feature type="region of interest" description="Disordered" evidence="1">
    <location>
        <begin position="242"/>
        <end position="272"/>
    </location>
</feature>
<feature type="region of interest" description="Disordered" evidence="1">
    <location>
        <begin position="139"/>
        <end position="206"/>
    </location>
</feature>
<feature type="transmembrane region" description="Helical" evidence="2">
    <location>
        <begin position="392"/>
        <end position="416"/>
    </location>
</feature>
<evidence type="ECO:0000256" key="1">
    <source>
        <dbReference type="SAM" id="MobiDB-lite"/>
    </source>
</evidence>
<dbReference type="EMBL" id="CP098502">
    <property type="protein sequence ID" value="UTI62455.1"/>
    <property type="molecule type" value="Genomic_DNA"/>
</dbReference>
<dbReference type="RefSeq" id="WP_254569193.1">
    <property type="nucleotide sequence ID" value="NZ_CP098502.1"/>
</dbReference>
<keyword evidence="2" id="KW-0472">Membrane</keyword>
<keyword evidence="4" id="KW-1185">Reference proteome</keyword>
<reference evidence="3 4" key="1">
    <citation type="submission" date="2022-06" db="EMBL/GenBank/DDBJ databases">
        <title>Paraconexibacter antarcticus.</title>
        <authorList>
            <person name="Kim C.S."/>
        </authorList>
    </citation>
    <scope>NUCLEOTIDE SEQUENCE [LARGE SCALE GENOMIC DNA]</scope>
    <source>
        <strain evidence="3 4">02-257</strain>
    </source>
</reference>
<keyword evidence="2" id="KW-1133">Transmembrane helix</keyword>
<proteinExistence type="predicted"/>
<name>A0ABY5DM52_9ACTN</name>
<accession>A0ABY5DM52</accession>